<dbReference type="InterPro" id="IPR005135">
    <property type="entry name" value="Endo/exonuclease/phosphatase"/>
</dbReference>
<evidence type="ECO:0000313" key="5">
    <source>
        <dbReference type="Proteomes" id="UP001207654"/>
    </source>
</evidence>
<comment type="caution">
    <text evidence="4">The sequence shown here is derived from an EMBL/GenBank/DDBJ whole genome shotgun (WGS) entry which is preliminary data.</text>
</comment>
<dbReference type="Proteomes" id="UP001207654">
    <property type="component" value="Unassembled WGS sequence"/>
</dbReference>
<dbReference type="PANTHER" id="PTHR37474">
    <property type="entry name" value="RNA LIGASE/CYCLIC NUCLEOTIDE PHOSPHODIESTERASE"/>
    <property type="match status" value="1"/>
</dbReference>
<dbReference type="Pfam" id="PF04457">
    <property type="entry name" value="MJ1316"/>
    <property type="match status" value="1"/>
</dbReference>
<organism evidence="4 5">
    <name type="scientific">Archangium lansingense</name>
    <dbReference type="NCBI Taxonomy" id="2995310"/>
    <lineage>
        <taxon>Bacteria</taxon>
        <taxon>Pseudomonadati</taxon>
        <taxon>Myxococcota</taxon>
        <taxon>Myxococcia</taxon>
        <taxon>Myxococcales</taxon>
        <taxon>Cystobacterineae</taxon>
        <taxon>Archangiaceae</taxon>
        <taxon>Archangium</taxon>
    </lineage>
</organism>
<dbReference type="InterPro" id="IPR036691">
    <property type="entry name" value="Endo/exonu/phosph_ase_sf"/>
</dbReference>
<evidence type="ECO:0000313" key="4">
    <source>
        <dbReference type="EMBL" id="MCY1080958.1"/>
    </source>
</evidence>
<dbReference type="InterPro" id="IPR040459">
    <property type="entry name" value="MJ1316"/>
</dbReference>
<dbReference type="EMBL" id="JAPNKA010000001">
    <property type="protein sequence ID" value="MCY1080958.1"/>
    <property type="molecule type" value="Genomic_DNA"/>
</dbReference>
<dbReference type="SUPFAM" id="SSF55144">
    <property type="entry name" value="LigT-like"/>
    <property type="match status" value="1"/>
</dbReference>
<proteinExistence type="predicted"/>
<feature type="region of interest" description="Disordered" evidence="1">
    <location>
        <begin position="83"/>
        <end position="102"/>
    </location>
</feature>
<evidence type="ECO:0000259" key="2">
    <source>
        <dbReference type="Pfam" id="PF03372"/>
    </source>
</evidence>
<dbReference type="SUPFAM" id="SSF56219">
    <property type="entry name" value="DNase I-like"/>
    <property type="match status" value="1"/>
</dbReference>
<dbReference type="Pfam" id="PF13563">
    <property type="entry name" value="2_5_RNA_ligase2"/>
    <property type="match status" value="1"/>
</dbReference>
<reference evidence="4 5" key="1">
    <citation type="submission" date="2022-11" db="EMBL/GenBank/DDBJ databases">
        <title>Minimal conservation of predation-associated metabolite biosynthetic gene clusters underscores biosynthetic potential of Myxococcota including descriptions for ten novel species: Archangium lansinium sp. nov., Myxococcus landrumus sp. nov., Nannocystis bai.</title>
        <authorList>
            <person name="Ahearne A."/>
            <person name="Stevens C."/>
            <person name="Phillips K."/>
        </authorList>
    </citation>
    <scope>NUCLEOTIDE SEQUENCE [LARGE SCALE GENOMIC DNA]</scope>
    <source>
        <strain evidence="4 5">MIWBW</strain>
    </source>
</reference>
<protein>
    <submittedName>
        <fullName evidence="4">RNA repair domain-containing protein</fullName>
    </submittedName>
</protein>
<feature type="region of interest" description="Disordered" evidence="1">
    <location>
        <begin position="680"/>
        <end position="718"/>
    </location>
</feature>
<feature type="domain" description="Endonuclease/exonuclease/phosphatase" evidence="2">
    <location>
        <begin position="142"/>
        <end position="393"/>
    </location>
</feature>
<feature type="region of interest" description="Disordered" evidence="1">
    <location>
        <begin position="585"/>
        <end position="617"/>
    </location>
</feature>
<feature type="compositionally biased region" description="Low complexity" evidence="1">
    <location>
        <begin position="684"/>
        <end position="699"/>
    </location>
</feature>
<feature type="domain" description="MJ1316 RNA cyclic group end recognition" evidence="3">
    <location>
        <begin position="7"/>
        <end position="70"/>
    </location>
</feature>
<dbReference type="CDD" id="cd09080">
    <property type="entry name" value="TDP2"/>
    <property type="match status" value="1"/>
</dbReference>
<name>A0ABT4AGZ7_9BACT</name>
<keyword evidence="5" id="KW-1185">Reference proteome</keyword>
<dbReference type="Gene3D" id="3.90.1140.10">
    <property type="entry name" value="Cyclic phosphodiesterase"/>
    <property type="match status" value="1"/>
</dbReference>
<dbReference type="Pfam" id="PF03372">
    <property type="entry name" value="Exo_endo_phos"/>
    <property type="match status" value="1"/>
</dbReference>
<dbReference type="PANTHER" id="PTHR37474:SF1">
    <property type="entry name" value="2'-5' RNA LIGASE FAMILY PROTEIN"/>
    <property type="match status" value="1"/>
</dbReference>
<dbReference type="Gene3D" id="3.60.10.10">
    <property type="entry name" value="Endonuclease/exonuclease/phosphatase"/>
    <property type="match status" value="1"/>
</dbReference>
<dbReference type="InterPro" id="IPR009097">
    <property type="entry name" value="Cyclic_Pdiesterase"/>
</dbReference>
<evidence type="ECO:0000259" key="3">
    <source>
        <dbReference type="Pfam" id="PF04457"/>
    </source>
</evidence>
<feature type="compositionally biased region" description="Low complexity" evidence="1">
    <location>
        <begin position="591"/>
        <end position="609"/>
    </location>
</feature>
<gene>
    <name evidence="4" type="ORF">OV287_41575</name>
</gene>
<sequence length="718" mass="80176">MSQDRFQTSREVYHRIRWDSRFDAREFVIGYDTHGETLEEMPFGAFTPDGEIPWHRVWYFKRGHELVWDRRERIDRLSSLTFKTSETPAPLPPTLPAPTTEAAPRFTPLPLHRYDPRANAWVEMETPVGAEALPSPAELTVATFNVLFDLYDPELLATHRRTAATSSLLRSVDSDLIALQEVTAPFLRALLEKQWVREHYFVSEGPNASTVEPYGQVLLSRFPFASLSQCVFSRDKRIIAGELALPGGSLWVATPHLTSNRDPSGGKARAVQVQALLDWARSLGEEGREAPDIALVGDFNFGDDAPEVQDFAKAGFVDAWTALRPGDAGYTFDPSRNTLAALTTTTGRRQRLDRVLVRSAAGRLIPQEVGLFAEAPLSGPPGPGGDALFASDHFGLSCVLRRAPRARLRSLSVPLVRQSCLVLVPPEEVWAPIQALRAVHDSKFERWMPHVTLLFPFVPEDSFGEAEALITEALRNIEPFDVVLSGFGYFEHSSDVTAWLRPDDRPHGALKALRAALEPLFPKGEARGHEPEFDFTPHLTVGQLPRAPAATIRRTLATWERDWRPLRFEVSEVCLTSKRGDGPFEVRRRVPLGGRPRSGASRSTTASTATKDRSSVEEGDVLRAVLSARGEWPSAETRQARQAVVGRLEALCARLGAELLRMARTCWGRTTLGVTWTQWRSGPRASRARTSGTRSPDSWSSRRDPRPRASWPMPRFPW</sequence>
<accession>A0ABT4AGZ7</accession>
<evidence type="ECO:0000256" key="1">
    <source>
        <dbReference type="SAM" id="MobiDB-lite"/>
    </source>
</evidence>